<keyword evidence="2" id="KW-0560">Oxidoreductase</keyword>
<dbReference type="InterPro" id="IPR036111">
    <property type="entry name" value="Mal/L-sulfo/L-lacto_DH-like_sf"/>
</dbReference>
<dbReference type="GO" id="GO:0016491">
    <property type="term" value="F:oxidoreductase activity"/>
    <property type="evidence" value="ECO:0007669"/>
    <property type="project" value="UniProtKB-KW"/>
</dbReference>
<dbReference type="PANTHER" id="PTHR11091:SF0">
    <property type="entry name" value="MALATE DEHYDROGENASE"/>
    <property type="match status" value="1"/>
</dbReference>
<dbReference type="Proteomes" id="UP000887565">
    <property type="component" value="Unplaced"/>
</dbReference>
<dbReference type="Gene3D" id="3.30.1370.60">
    <property type="entry name" value="Hypothetical oxidoreductase yiak, domain 2"/>
    <property type="match status" value="1"/>
</dbReference>
<evidence type="ECO:0000256" key="2">
    <source>
        <dbReference type="ARBA" id="ARBA00023002"/>
    </source>
</evidence>
<sequence>QANICKGRGTPVILKEKASTAWVDGQNLLGPVVGNFCMDLAIKKAKESGVGWVVCKGSNHYGIAGWYSLRAVSRGLMGMSFTNTSPLALPTRSKKVALGTNPITLAAPANHGDNFCLDMATTTVALGKIELSDRKGVPIPRGWAADAAGK</sequence>
<comment type="similarity">
    <text evidence="1">Belongs to the LDH2/MDH2 oxidoreductase family.</text>
</comment>
<accession>A0A915IYD2</accession>
<dbReference type="InterPro" id="IPR003767">
    <property type="entry name" value="Malate/L-lactate_DH-like"/>
</dbReference>
<name>A0A915IYD2_ROMCU</name>
<dbReference type="PANTHER" id="PTHR11091">
    <property type="entry name" value="OXIDOREDUCTASE-RELATED"/>
    <property type="match status" value="1"/>
</dbReference>
<evidence type="ECO:0000313" key="3">
    <source>
        <dbReference type="Proteomes" id="UP000887565"/>
    </source>
</evidence>
<protein>
    <submittedName>
        <fullName evidence="4">Malate dehydrogenase</fullName>
    </submittedName>
</protein>
<dbReference type="WBParaSite" id="nRc.2.0.1.t19115-RA">
    <property type="protein sequence ID" value="nRc.2.0.1.t19115-RA"/>
    <property type="gene ID" value="nRc.2.0.1.g19115"/>
</dbReference>
<dbReference type="Pfam" id="PF02615">
    <property type="entry name" value="Ldh_2"/>
    <property type="match status" value="1"/>
</dbReference>
<dbReference type="InterPro" id="IPR043143">
    <property type="entry name" value="Mal/L-sulf/L-lact_DH-like_NADP"/>
</dbReference>
<evidence type="ECO:0000313" key="4">
    <source>
        <dbReference type="WBParaSite" id="nRc.2.0.1.t19115-RA"/>
    </source>
</evidence>
<organism evidence="3 4">
    <name type="scientific">Romanomermis culicivorax</name>
    <name type="common">Nematode worm</name>
    <dbReference type="NCBI Taxonomy" id="13658"/>
    <lineage>
        <taxon>Eukaryota</taxon>
        <taxon>Metazoa</taxon>
        <taxon>Ecdysozoa</taxon>
        <taxon>Nematoda</taxon>
        <taxon>Enoplea</taxon>
        <taxon>Dorylaimia</taxon>
        <taxon>Mermithida</taxon>
        <taxon>Mermithoidea</taxon>
        <taxon>Mermithidae</taxon>
        <taxon>Romanomermis</taxon>
    </lineage>
</organism>
<evidence type="ECO:0000256" key="1">
    <source>
        <dbReference type="ARBA" id="ARBA00006056"/>
    </source>
</evidence>
<proteinExistence type="inferred from homology"/>
<dbReference type="AlphaFoldDB" id="A0A915IYD2"/>
<keyword evidence="3" id="KW-1185">Reference proteome</keyword>
<dbReference type="OMA" id="QANICKG"/>
<dbReference type="SUPFAM" id="SSF89733">
    <property type="entry name" value="L-sulfolactate dehydrogenase-like"/>
    <property type="match status" value="1"/>
</dbReference>
<reference evidence="4" key="1">
    <citation type="submission" date="2022-11" db="UniProtKB">
        <authorList>
            <consortium name="WormBaseParasite"/>
        </authorList>
    </citation>
    <scope>IDENTIFICATION</scope>
</reference>